<dbReference type="Pfam" id="PF02641">
    <property type="entry name" value="DUF190"/>
    <property type="match status" value="1"/>
</dbReference>
<dbReference type="RefSeq" id="WP_076836731.1">
    <property type="nucleotide sequence ID" value="NZ_CP019434.1"/>
</dbReference>
<proteinExistence type="inferred from homology"/>
<dbReference type="AlphaFoldDB" id="A0A1P8UGV9"/>
<dbReference type="OrthoDB" id="5295185at2"/>
<evidence type="ECO:0000313" key="2">
    <source>
        <dbReference type="EMBL" id="APZ43083.1"/>
    </source>
</evidence>
<dbReference type="Proteomes" id="UP000243807">
    <property type="component" value="Chromosome"/>
</dbReference>
<comment type="similarity">
    <text evidence="1">Belongs to the UPF0166 family.</text>
</comment>
<dbReference type="STRING" id="1765967.BW247_08245"/>
<sequence>MSTVKLVRIYFKEGEKTPSHHNLMKELFHLLHDEHKIRGASVFRGVAGFGAHGVVQADDLLRLNVHLPLVLEVFDDPEIIDRVLPQLRELVPAKHIICWEAQLADS</sequence>
<dbReference type="KEGG" id="afy:BW247_08245"/>
<dbReference type="PANTHER" id="PTHR35983:SF1">
    <property type="entry name" value="UPF0166 PROTEIN TM_0021"/>
    <property type="match status" value="1"/>
</dbReference>
<dbReference type="SUPFAM" id="SSF54913">
    <property type="entry name" value="GlnB-like"/>
    <property type="match status" value="1"/>
</dbReference>
<gene>
    <name evidence="2" type="ORF">BW247_08245</name>
</gene>
<dbReference type="PANTHER" id="PTHR35983">
    <property type="entry name" value="UPF0166 PROTEIN TM_0021"/>
    <property type="match status" value="1"/>
</dbReference>
<protein>
    <submittedName>
        <fullName evidence="2">Uncharacterized protein</fullName>
    </submittedName>
</protein>
<evidence type="ECO:0000256" key="1">
    <source>
        <dbReference type="ARBA" id="ARBA00010554"/>
    </source>
</evidence>
<name>A0A1P8UGV9_9GAMM</name>
<dbReference type="InterPro" id="IPR011322">
    <property type="entry name" value="N-reg_PII-like_a/b"/>
</dbReference>
<dbReference type="InterPro" id="IPR003793">
    <property type="entry name" value="UPF0166"/>
</dbReference>
<reference evidence="2 3" key="1">
    <citation type="submission" date="2017-01" db="EMBL/GenBank/DDBJ databases">
        <title>Draft sequence of Acidihalobacter ferrooxidans strain DSM 14175 (strain V8).</title>
        <authorList>
            <person name="Khaleque H.N."/>
            <person name="Ramsay J.P."/>
            <person name="Murphy R.J.T."/>
            <person name="Kaksonen A.H."/>
            <person name="Boxall N.J."/>
            <person name="Watkin E.L.J."/>
        </authorList>
    </citation>
    <scope>NUCLEOTIDE SEQUENCE [LARGE SCALE GENOMIC DNA]</scope>
    <source>
        <strain evidence="2 3">V8</strain>
    </source>
</reference>
<evidence type="ECO:0000313" key="3">
    <source>
        <dbReference type="Proteomes" id="UP000243807"/>
    </source>
</evidence>
<dbReference type="Gene3D" id="3.30.70.120">
    <property type="match status" value="1"/>
</dbReference>
<dbReference type="InterPro" id="IPR015867">
    <property type="entry name" value="N-reg_PII/ATP_PRibTrfase_C"/>
</dbReference>
<accession>A0A1P8UGV9</accession>
<keyword evidence="3" id="KW-1185">Reference proteome</keyword>
<organism evidence="2 3">
    <name type="scientific">Acidihalobacter ferrooxydans</name>
    <dbReference type="NCBI Taxonomy" id="1765967"/>
    <lineage>
        <taxon>Bacteria</taxon>
        <taxon>Pseudomonadati</taxon>
        <taxon>Pseudomonadota</taxon>
        <taxon>Gammaproteobacteria</taxon>
        <taxon>Chromatiales</taxon>
        <taxon>Ectothiorhodospiraceae</taxon>
        <taxon>Acidihalobacter</taxon>
    </lineage>
</organism>
<dbReference type="EMBL" id="CP019434">
    <property type="protein sequence ID" value="APZ43083.1"/>
    <property type="molecule type" value="Genomic_DNA"/>
</dbReference>